<evidence type="ECO:0000256" key="1">
    <source>
        <dbReference type="SAM" id="MobiDB-lite"/>
    </source>
</evidence>
<reference evidence="3" key="1">
    <citation type="submission" date="2011-02" db="EMBL/GenBank/DDBJ databases">
        <authorList>
            <person name="Aslett M."/>
        </authorList>
    </citation>
    <scope>NUCLEOTIDE SEQUENCE</scope>
    <source>
        <strain evidence="3">Liverpool</strain>
    </source>
</reference>
<dbReference type="EMBL" id="FR823388">
    <property type="protein sequence ID" value="CBZ52378.1"/>
    <property type="molecule type" value="Genomic_DNA"/>
</dbReference>
<evidence type="ECO:0000313" key="4">
    <source>
        <dbReference type="EMBL" id="CEL66349.1"/>
    </source>
</evidence>
<evidence type="ECO:0000313" key="5">
    <source>
        <dbReference type="Proteomes" id="UP000007494"/>
    </source>
</evidence>
<reference evidence="5" key="3">
    <citation type="journal article" date="2012" name="PLoS Pathog.">
        <title>Comparative genomics of the apicomplexan parasites Toxoplasma gondii and Neospora caninum: Coccidia differing in host range and transmission strategy.</title>
        <authorList>
            <person name="Reid A.J."/>
            <person name="Vermont S.J."/>
            <person name="Cotton J.A."/>
            <person name="Harris D."/>
            <person name="Hill-Cawthorne G.A."/>
            <person name="Konen-Waisman S."/>
            <person name="Latham S.M."/>
            <person name="Mourier T."/>
            <person name="Norton R."/>
            <person name="Quail M.A."/>
            <person name="Sanders M."/>
            <person name="Shanmugam D."/>
            <person name="Sohal A."/>
            <person name="Wasmuth J.D."/>
            <person name="Brunk B."/>
            <person name="Grigg M.E."/>
            <person name="Howard J.C."/>
            <person name="Parkinson J."/>
            <person name="Roos D.S."/>
            <person name="Trees A.J."/>
            <person name="Berriman M."/>
            <person name="Pain A."/>
            <person name="Wastling J.M."/>
        </authorList>
    </citation>
    <scope>NUCLEOTIDE SEQUENCE [LARGE SCALE GENOMIC DNA]</scope>
    <source>
        <strain evidence="5">Liverpool</strain>
    </source>
</reference>
<dbReference type="VEuPathDB" id="ToxoDB:NCLIV_021660"/>
<dbReference type="OrthoDB" id="10384560at2759"/>
<evidence type="ECO:0000256" key="2">
    <source>
        <dbReference type="SAM" id="Phobius"/>
    </source>
</evidence>
<dbReference type="InParanoid" id="F0VF84"/>
<organism evidence="3 5">
    <name type="scientific">Neospora caninum (strain Liverpool)</name>
    <dbReference type="NCBI Taxonomy" id="572307"/>
    <lineage>
        <taxon>Eukaryota</taxon>
        <taxon>Sar</taxon>
        <taxon>Alveolata</taxon>
        <taxon>Apicomplexa</taxon>
        <taxon>Conoidasida</taxon>
        <taxon>Coccidia</taxon>
        <taxon>Eucoccidiorida</taxon>
        <taxon>Eimeriorina</taxon>
        <taxon>Sarcocystidae</taxon>
        <taxon>Neospora</taxon>
    </lineage>
</organism>
<dbReference type="EMBL" id="LN714481">
    <property type="protein sequence ID" value="CEL66349.1"/>
    <property type="molecule type" value="Genomic_DNA"/>
</dbReference>
<feature type="transmembrane region" description="Helical" evidence="2">
    <location>
        <begin position="40"/>
        <end position="61"/>
    </location>
</feature>
<accession>F0VF84</accession>
<sequence>MPAPRGRRVTHVGARCVSMLRVDETGFPNASFRDLYGCTMLLRVLFGWAALGAALAAASLLQGAPTGFYGSQGTEPTETSPDELESLARVPAARAHAVNSPTRAEVPGVFVNVDKKPSDGSATETADEVEMEEPADTSKARGRSASPWDRYVVKGKVSFLEAVGALFLVSIVHNAVRDQFRALEETEERRPRSATPALKGLVVATTLWMALRNRLPKLYILQRRDAANAKKKAQENAKRDSVSAV</sequence>
<feature type="compositionally biased region" description="Acidic residues" evidence="1">
    <location>
        <begin position="125"/>
        <end position="135"/>
    </location>
</feature>
<keyword evidence="2" id="KW-0472">Membrane</keyword>
<name>F0VF84_NEOCL</name>
<reference evidence="4" key="4">
    <citation type="journal article" date="2015" name="PLoS ONE">
        <title>Comprehensive Evaluation of Toxoplasma gondii VEG and Neospora caninum LIV Genomes with Tachyzoite Stage Transcriptome and Proteome Defines Novel Transcript Features.</title>
        <authorList>
            <person name="Ramaprasad A."/>
            <person name="Mourier T."/>
            <person name="Naeem R."/>
            <person name="Malas T.B."/>
            <person name="Moussa E."/>
            <person name="Panigrahi A."/>
            <person name="Vermont S.J."/>
            <person name="Otto T.D."/>
            <person name="Wastling J."/>
            <person name="Pain A."/>
        </authorList>
    </citation>
    <scope>NUCLEOTIDE SEQUENCE</scope>
    <source>
        <strain evidence="4">Liverpool</strain>
    </source>
</reference>
<evidence type="ECO:0000313" key="3">
    <source>
        <dbReference type="EMBL" id="CBZ52378.1"/>
    </source>
</evidence>
<keyword evidence="2" id="KW-0812">Transmembrane</keyword>
<dbReference type="eggNOG" id="ENOG502R0J2">
    <property type="taxonomic scope" value="Eukaryota"/>
</dbReference>
<dbReference type="Proteomes" id="UP000007494">
    <property type="component" value="Chromosome VIIa"/>
</dbReference>
<dbReference type="RefSeq" id="XP_003882410.1">
    <property type="nucleotide sequence ID" value="XM_003882361.1"/>
</dbReference>
<keyword evidence="5" id="KW-1185">Reference proteome</keyword>
<proteinExistence type="predicted"/>
<gene>
    <name evidence="4" type="ORF">BN1204_021660</name>
    <name evidence="3" type="ORF">NCLIV_021660</name>
</gene>
<feature type="region of interest" description="Disordered" evidence="1">
    <location>
        <begin position="112"/>
        <end position="145"/>
    </location>
</feature>
<reference evidence="3" key="2">
    <citation type="submission" date="2011-03" db="EMBL/GenBank/DDBJ databases">
        <title>Comparative genomics and transcriptomics of Neospora caninum and Toxoplasma gondii.</title>
        <authorList>
            <person name="Reid A.J."/>
            <person name="Sohal A."/>
            <person name="Harris D."/>
            <person name="Quail M."/>
            <person name="Sanders M."/>
            <person name="Berriman M."/>
            <person name="Wastling J.M."/>
            <person name="Pain A."/>
        </authorList>
    </citation>
    <scope>NUCLEOTIDE SEQUENCE</scope>
    <source>
        <strain evidence="3">Liverpool</strain>
    </source>
</reference>
<protein>
    <submittedName>
        <fullName evidence="3">Uncharacterized protein</fullName>
    </submittedName>
</protein>
<keyword evidence="2" id="KW-1133">Transmembrane helix</keyword>
<dbReference type="AlphaFoldDB" id="F0VF84"/>
<dbReference type="GeneID" id="13444379"/>